<keyword evidence="6" id="KW-1003">Cell membrane</keyword>
<keyword evidence="12 17" id="KW-0175">Coiled coil</keyword>
<evidence type="ECO:0000256" key="16">
    <source>
        <dbReference type="ARBA" id="ARBA00029684"/>
    </source>
</evidence>
<evidence type="ECO:0000256" key="1">
    <source>
        <dbReference type="ARBA" id="ARBA00004125"/>
    </source>
</evidence>
<feature type="domain" description="EF-hand" evidence="19">
    <location>
        <begin position="29"/>
        <end position="54"/>
    </location>
</feature>
<evidence type="ECO:0000256" key="7">
    <source>
        <dbReference type="ARBA" id="ARBA00022490"/>
    </source>
</evidence>
<dbReference type="PROSITE" id="PS00018">
    <property type="entry name" value="EF_HAND_1"/>
    <property type="match status" value="1"/>
</dbReference>
<evidence type="ECO:0000256" key="17">
    <source>
        <dbReference type="SAM" id="Coils"/>
    </source>
</evidence>
<comment type="subcellular location">
    <subcellularLocation>
        <location evidence="3">Cell membrane</location>
        <topology evidence="3">Peripheral membrane protein</topology>
        <orientation evidence="3">Cytoplasmic side</orientation>
    </subcellularLocation>
    <subcellularLocation>
        <location evidence="2">Cytoplasm</location>
        <location evidence="2">Cytoskeleton</location>
        <location evidence="2">Actin patch</location>
    </subcellularLocation>
    <subcellularLocation>
        <location evidence="1">Endosome membrane</location>
        <topology evidence="1">Peripheral membrane protein</topology>
        <orientation evidence="1">Cytoplasmic side</orientation>
    </subcellularLocation>
</comment>
<gene>
    <name evidence="20" type="ORF">BZG36_03948</name>
</gene>
<evidence type="ECO:0000256" key="8">
    <source>
        <dbReference type="ARBA" id="ARBA00022583"/>
    </source>
</evidence>
<dbReference type="GO" id="GO:0030479">
    <property type="term" value="C:actin cortical patch"/>
    <property type="evidence" value="ECO:0007669"/>
    <property type="project" value="UniProtKB-SubCell"/>
</dbReference>
<dbReference type="InterPro" id="IPR018247">
    <property type="entry name" value="EF_Hand_1_Ca_BS"/>
</dbReference>
<dbReference type="PROSITE" id="PS50222">
    <property type="entry name" value="EF_HAND_2"/>
    <property type="match status" value="1"/>
</dbReference>
<keyword evidence="11" id="KW-0106">Calcium</keyword>
<dbReference type="PANTHER" id="PTHR11216">
    <property type="entry name" value="EH DOMAIN"/>
    <property type="match status" value="1"/>
</dbReference>
<feature type="domain" description="EH" evidence="18">
    <location>
        <begin position="111"/>
        <end position="193"/>
    </location>
</feature>
<comment type="subunit">
    <text evidence="5">Component of the PAN1 actin cytoskeleton-regulatory complex.</text>
</comment>
<evidence type="ECO:0000256" key="10">
    <source>
        <dbReference type="ARBA" id="ARBA00022753"/>
    </source>
</evidence>
<dbReference type="EMBL" id="MVBO01000064">
    <property type="protein sequence ID" value="OZJ03878.1"/>
    <property type="molecule type" value="Genomic_DNA"/>
</dbReference>
<dbReference type="GO" id="GO:0005509">
    <property type="term" value="F:calcium ion binding"/>
    <property type="evidence" value="ECO:0007669"/>
    <property type="project" value="InterPro"/>
</dbReference>
<dbReference type="SUPFAM" id="SSF47473">
    <property type="entry name" value="EF-hand"/>
    <property type="match status" value="2"/>
</dbReference>
<dbReference type="InterPro" id="IPR000261">
    <property type="entry name" value="EH_dom"/>
</dbReference>
<dbReference type="GO" id="GO:0016197">
    <property type="term" value="P:endosomal transport"/>
    <property type="evidence" value="ECO:0007669"/>
    <property type="project" value="TreeGrafter"/>
</dbReference>
<dbReference type="Gene3D" id="1.10.238.10">
    <property type="entry name" value="EF-hand"/>
    <property type="match status" value="2"/>
</dbReference>
<reference evidence="20 21" key="1">
    <citation type="journal article" date="2017" name="Mycologia">
        <title>Bifiguratus adelaidae, gen. et sp. nov., a new member of Mucoromycotina in endophytic and soil-dwelling habitats.</title>
        <authorList>
            <person name="Torres-Cruz T.J."/>
            <person name="Billingsley Tobias T.L."/>
            <person name="Almatruk M."/>
            <person name="Hesse C."/>
            <person name="Kuske C.R."/>
            <person name="Desiro A."/>
            <person name="Benucci G.M."/>
            <person name="Bonito G."/>
            <person name="Stajich J.E."/>
            <person name="Dunlap C."/>
            <person name="Arnold A.E."/>
            <person name="Porras-Alfaro A."/>
        </authorList>
    </citation>
    <scope>NUCLEOTIDE SEQUENCE [LARGE SCALE GENOMIC DNA]</scope>
    <source>
        <strain evidence="20 21">AZ0501</strain>
    </source>
</reference>
<comment type="similarity">
    <text evidence="4">Belongs to the END3 family.</text>
</comment>
<dbReference type="Proteomes" id="UP000242875">
    <property type="component" value="Unassembled WGS sequence"/>
</dbReference>
<dbReference type="PROSITE" id="PS50031">
    <property type="entry name" value="EH"/>
    <property type="match status" value="2"/>
</dbReference>
<dbReference type="GO" id="GO:0010008">
    <property type="term" value="C:endosome membrane"/>
    <property type="evidence" value="ECO:0007669"/>
    <property type="project" value="UniProtKB-SubCell"/>
</dbReference>
<keyword evidence="9" id="KW-0677">Repeat</keyword>
<evidence type="ECO:0000313" key="21">
    <source>
        <dbReference type="Proteomes" id="UP000242875"/>
    </source>
</evidence>
<dbReference type="SMART" id="SM00027">
    <property type="entry name" value="EH"/>
    <property type="match status" value="2"/>
</dbReference>
<keyword evidence="13" id="KW-0472">Membrane</keyword>
<evidence type="ECO:0000256" key="3">
    <source>
        <dbReference type="ARBA" id="ARBA00004413"/>
    </source>
</evidence>
<comment type="caution">
    <text evidence="20">The sequence shown here is derived from an EMBL/GenBank/DDBJ whole genome shotgun (WGS) entry which is preliminary data.</text>
</comment>
<evidence type="ECO:0000256" key="2">
    <source>
        <dbReference type="ARBA" id="ARBA00004134"/>
    </source>
</evidence>
<dbReference type="OrthoDB" id="1716625at2759"/>
<evidence type="ECO:0000256" key="5">
    <source>
        <dbReference type="ARBA" id="ARBA00011159"/>
    </source>
</evidence>
<dbReference type="GO" id="GO:0006897">
    <property type="term" value="P:endocytosis"/>
    <property type="evidence" value="ECO:0007669"/>
    <property type="project" value="UniProtKB-KW"/>
</dbReference>
<evidence type="ECO:0000256" key="14">
    <source>
        <dbReference type="ARBA" id="ARBA00023212"/>
    </source>
</evidence>
<dbReference type="InterPro" id="IPR025604">
    <property type="entry name" value="End3"/>
</dbReference>
<dbReference type="InterPro" id="IPR011992">
    <property type="entry name" value="EF-hand-dom_pair"/>
</dbReference>
<dbReference type="GO" id="GO:0007015">
    <property type="term" value="P:actin filament organization"/>
    <property type="evidence" value="ECO:0007669"/>
    <property type="project" value="InterPro"/>
</dbReference>
<accession>A0A261XZY0</accession>
<keyword evidence="21" id="KW-1185">Reference proteome</keyword>
<dbReference type="GO" id="GO:0005886">
    <property type="term" value="C:plasma membrane"/>
    <property type="evidence" value="ECO:0007669"/>
    <property type="project" value="UniProtKB-SubCell"/>
</dbReference>
<evidence type="ECO:0000256" key="12">
    <source>
        <dbReference type="ARBA" id="ARBA00023054"/>
    </source>
</evidence>
<evidence type="ECO:0000256" key="13">
    <source>
        <dbReference type="ARBA" id="ARBA00023136"/>
    </source>
</evidence>
<evidence type="ECO:0000256" key="11">
    <source>
        <dbReference type="ARBA" id="ARBA00022837"/>
    </source>
</evidence>
<dbReference type="InterPro" id="IPR002048">
    <property type="entry name" value="EF_hand_dom"/>
</dbReference>
<feature type="coiled-coil region" evidence="17">
    <location>
        <begin position="313"/>
        <end position="361"/>
    </location>
</feature>
<evidence type="ECO:0000313" key="20">
    <source>
        <dbReference type="EMBL" id="OZJ03878.1"/>
    </source>
</evidence>
<sequence length="367" mass="41606">MSITQEEIGKYAEIFQAQNPVNGYINGRDLSDIDSDGQLDFDEFCIAMHLTYGTLDGVFPELPNALPQYVIPSSKAHLVRSQQVQVQPTGYGGQQGYVQPQEFNWGISSLDLQTYENVFNRYNQNPGGKIRFVDMEEFYATLPISREELSAAWSLVDVNHAHALSRDQAVVYLHILNQRSQGRPMPTELPSDLQKAFAGQYSANLGDRPGQNTNSRKGTNASAALADSYVNRLGVASTTLSSKGSVQAAPKVDEEQELRRQLSELQQKVADAQREALSRPKQTDENTLKSEFQALYDYKLKQLTESGDMENRVARQDRDLNRVRGILRDLQERMEDVRKQKREVEQILEDREFELQKVQREIDAEKA</sequence>
<evidence type="ECO:0000259" key="19">
    <source>
        <dbReference type="PROSITE" id="PS50222"/>
    </source>
</evidence>
<organism evidence="20 21">
    <name type="scientific">Bifiguratus adelaidae</name>
    <dbReference type="NCBI Taxonomy" id="1938954"/>
    <lineage>
        <taxon>Eukaryota</taxon>
        <taxon>Fungi</taxon>
        <taxon>Fungi incertae sedis</taxon>
        <taxon>Mucoromycota</taxon>
        <taxon>Mucoromycotina</taxon>
        <taxon>Endogonomycetes</taxon>
        <taxon>Endogonales</taxon>
        <taxon>Endogonales incertae sedis</taxon>
        <taxon>Bifiguratus</taxon>
    </lineage>
</organism>
<name>A0A261XZY0_9FUNG</name>
<evidence type="ECO:0000256" key="15">
    <source>
        <dbReference type="ARBA" id="ARBA00025194"/>
    </source>
</evidence>
<feature type="domain" description="EH" evidence="18">
    <location>
        <begin position="29"/>
        <end position="77"/>
    </location>
</feature>
<protein>
    <recommendedName>
        <fullName evidence="16">Endocytosis protein 3</fullName>
    </recommendedName>
</protein>
<keyword evidence="7" id="KW-0963">Cytoplasm</keyword>
<evidence type="ECO:0000256" key="9">
    <source>
        <dbReference type="ARBA" id="ARBA00022737"/>
    </source>
</evidence>
<dbReference type="AlphaFoldDB" id="A0A261XZY0"/>
<dbReference type="Pfam" id="PF12763">
    <property type="entry name" value="EH"/>
    <property type="match status" value="1"/>
</dbReference>
<keyword evidence="10" id="KW-0967">Endosome</keyword>
<dbReference type="Pfam" id="PF12761">
    <property type="entry name" value="End3"/>
    <property type="match status" value="1"/>
</dbReference>
<comment type="function">
    <text evidence="15">Component of the PAN1 actin cytoskeleton-regulatory complex required for the internalization of endosomes during actin-coupled endocytosis. The complex links the site of endocytosis to the cell membrane-associated actin cytoskeleton. Mediates uptake of external molecules and vacuolar degradation of plasma membrane proteins. Plays a role in the proper organization of the cell membrane-associated actin cytoskeleton and promotes its destabilization.</text>
</comment>
<evidence type="ECO:0000256" key="4">
    <source>
        <dbReference type="ARBA" id="ARBA00009909"/>
    </source>
</evidence>
<evidence type="ECO:0000256" key="6">
    <source>
        <dbReference type="ARBA" id="ARBA00022475"/>
    </source>
</evidence>
<keyword evidence="14" id="KW-0206">Cytoskeleton</keyword>
<evidence type="ECO:0000259" key="18">
    <source>
        <dbReference type="PROSITE" id="PS50031"/>
    </source>
</evidence>
<dbReference type="PANTHER" id="PTHR11216:SF74">
    <property type="entry name" value="ACTIN CYTOSKELETON-REGULATORY COMPLEX PROTEIN END3"/>
    <property type="match status" value="1"/>
</dbReference>
<proteinExistence type="inferred from homology"/>
<keyword evidence="8" id="KW-0254">Endocytosis</keyword>